<dbReference type="PANTHER" id="PTHR36565:SF1">
    <property type="entry name" value="UPF0332 PROTEIN TM_1000"/>
    <property type="match status" value="1"/>
</dbReference>
<evidence type="ECO:0000256" key="1">
    <source>
        <dbReference type="ARBA" id="ARBA00038248"/>
    </source>
</evidence>
<dbReference type="AlphaFoldDB" id="V6AUQ0"/>
<feature type="domain" description="HEPN" evidence="2">
    <location>
        <begin position="27"/>
        <end position="139"/>
    </location>
</feature>
<name>V6AUQ0_9ARCH</name>
<comment type="similarity">
    <text evidence="1">Belongs to the UPF0332 family.</text>
</comment>
<evidence type="ECO:0000313" key="4">
    <source>
        <dbReference type="Proteomes" id="UP000018159"/>
    </source>
</evidence>
<comment type="caution">
    <text evidence="3">The sequence shown here is derived from an EMBL/GenBank/DDBJ whole genome shotgun (WGS) entry which is preliminary data.</text>
</comment>
<gene>
    <name evidence="3" type="ORF">NITUZ_40413</name>
</gene>
<proteinExistence type="inferred from homology"/>
<dbReference type="InterPro" id="IPR007842">
    <property type="entry name" value="HEPN_dom"/>
</dbReference>
<dbReference type="PANTHER" id="PTHR36565">
    <property type="entry name" value="UPF0332 PROTEIN TM_1000"/>
    <property type="match status" value="1"/>
</dbReference>
<protein>
    <recommendedName>
        <fullName evidence="2">HEPN domain-containing protein</fullName>
    </recommendedName>
</protein>
<dbReference type="OrthoDB" id="111897at2157"/>
<dbReference type="Gene3D" id="1.20.120.330">
    <property type="entry name" value="Nucleotidyltransferases domain 2"/>
    <property type="match status" value="1"/>
</dbReference>
<evidence type="ECO:0000259" key="2">
    <source>
        <dbReference type="Pfam" id="PF05168"/>
    </source>
</evidence>
<dbReference type="InterPro" id="IPR052226">
    <property type="entry name" value="UPF0332_toxin"/>
</dbReference>
<sequence length="143" mass="16270">MNLSDLLKQDLVEKFESDKDQVGNEMEGAGKNLASAKNMLGIDEWEWAHAAAYNAMLHAGRALMFYKGYRPKGHDHHIAVVNYTIAVFSAKFPEDVLGYFVRGRKLRHEFMYDKVDIITSDKAAKMVEKAEAFVNKAKEIMKI</sequence>
<evidence type="ECO:0000313" key="3">
    <source>
        <dbReference type="EMBL" id="CDI06247.1"/>
    </source>
</evidence>
<dbReference type="EMBL" id="CBTY010000009">
    <property type="protein sequence ID" value="CDI06247.1"/>
    <property type="molecule type" value="Genomic_DNA"/>
</dbReference>
<accession>V6AUQ0</accession>
<dbReference type="RefSeq" id="WP_081844899.1">
    <property type="nucleotide sequence ID" value="NZ_CBTY010000009.1"/>
</dbReference>
<keyword evidence="4" id="KW-1185">Reference proteome</keyword>
<dbReference type="Pfam" id="PF05168">
    <property type="entry name" value="HEPN"/>
    <property type="match status" value="1"/>
</dbReference>
<dbReference type="Proteomes" id="UP000018159">
    <property type="component" value="Unassembled WGS sequence"/>
</dbReference>
<organism evidence="3 4">
    <name type="scientific">Candidatus Nitrosotenuis uzonensis</name>
    <dbReference type="NCBI Taxonomy" id="1407055"/>
    <lineage>
        <taxon>Archaea</taxon>
        <taxon>Nitrososphaerota</taxon>
        <taxon>Candidatus Nitrosotenuis</taxon>
    </lineage>
</organism>
<reference evidence="3 4" key="1">
    <citation type="journal article" date="2013" name="PLoS ONE">
        <title>Enrichment and Genome Sequence of the Group I.1a Ammonia-Oxidizing Archaeon ?Ca. Nitrosotenuis uzonensis? Representing a Clade Globally.</title>
        <authorList>
            <person name="Lebedeva E.V."/>
            <person name="Hatzenpichler R."/>
            <person name="Pelletier E."/>
            <person name="Schuster N."/>
            <person name="Hauzmayer S."/>
            <person name="Bulaev A."/>
            <person name="Grigor'eva N.V."/>
            <person name="Galushko A."/>
            <person name="Schmid M."/>
            <person name="Palatinszky M."/>
            <person name="Le Paslier D."/>
            <person name="Daims H."/>
            <person name="Wagner M."/>
        </authorList>
    </citation>
    <scope>NUCLEOTIDE SEQUENCE [LARGE SCALE GENOMIC DNA]</scope>
    <source>
        <strain evidence="3 4">N4</strain>
    </source>
</reference>
<dbReference type="STRING" id="1407055.NITUZ_40413"/>